<dbReference type="eggNOG" id="COG4206">
    <property type="taxonomic scope" value="Bacteria"/>
</dbReference>
<keyword evidence="12" id="KW-0732">Signal</keyword>
<keyword evidence="5 11" id="KW-0812">Transmembrane</keyword>
<evidence type="ECO:0000256" key="7">
    <source>
        <dbReference type="ARBA" id="ARBA00023065"/>
    </source>
</evidence>
<keyword evidence="8" id="KW-0798">TonB box</keyword>
<evidence type="ECO:0000259" key="13">
    <source>
        <dbReference type="Pfam" id="PF07715"/>
    </source>
</evidence>
<evidence type="ECO:0000256" key="8">
    <source>
        <dbReference type="ARBA" id="ARBA00023077"/>
    </source>
</evidence>
<reference evidence="15 16" key="1">
    <citation type="journal article" date="2017" name="Antonie Van Leeuwenhoek">
        <title>Rhizobium rhizosphaerae sp. nov., a novel species isolated from rice rhizosphere.</title>
        <authorList>
            <person name="Zhao J.J."/>
            <person name="Zhang J."/>
            <person name="Zhang R.J."/>
            <person name="Zhang C.W."/>
            <person name="Yin H.Q."/>
            <person name="Zhang X.X."/>
        </authorList>
    </citation>
    <scope>NUCLEOTIDE SEQUENCE [LARGE SCALE GENOMIC DNA]</scope>
    <source>
        <strain evidence="15 16">BSs20135</strain>
    </source>
</reference>
<dbReference type="STRING" id="493475.GARC_1846"/>
<evidence type="ECO:0000259" key="14">
    <source>
        <dbReference type="Pfam" id="PF14905"/>
    </source>
</evidence>
<dbReference type="PROSITE" id="PS52016">
    <property type="entry name" value="TONB_DEPENDENT_REC_3"/>
    <property type="match status" value="1"/>
</dbReference>
<comment type="subcellular location">
    <subcellularLocation>
        <location evidence="1 11">Cell outer membrane</location>
        <topology evidence="1 11">Multi-pass membrane protein</topology>
    </subcellularLocation>
</comment>
<evidence type="ECO:0000313" key="16">
    <source>
        <dbReference type="Proteomes" id="UP000006327"/>
    </source>
</evidence>
<dbReference type="GO" id="GO:0009279">
    <property type="term" value="C:cell outer membrane"/>
    <property type="evidence" value="ECO:0007669"/>
    <property type="project" value="UniProtKB-SubCell"/>
</dbReference>
<accession>K6XDX4</accession>
<sequence length="707" mass="79551">MKFSKKPLASLISLCLINSYVSAQNIDTQLSEQSEQSELERIIVRGALSATPLSEMATSISVLNEQAIQDRQAQHLEDILNRAANVNFASGASRGRFVQIRGIGERSQFTDPINPSVGYLVDGINYSGLLAGASTFDIEQVEIFKGPNSARFGADGLAGMINVLSKDPSEQTSVNAQFGMANYGSWNVGAAVGGGLSDSVDYRLSVHQNTSDAFVENTWLGRDDTNGVDELTARAKLNWQATDKLSIKTVIHLIDVDNAYDTFSLDRDRTTLSDEPGVDTQESEAIGVTIDYQGLAWADVQLQSSFMQADLAYGFDEDWGYVGIAPGWEYSSTDYYFRDREDSTIQAKLISKNSEVNTWVLGWYFADKKEDLTREYTWLSNPFESSVARIDSALFGQYKYVLSDTQWLTTSLRLASQKFDYDDSNLIDQEIDHTDWGAEVSYHQKAGDNSMLYLSLLRSYKMGGVNGQALSKAEDDDFADLQSYILNNAIFDAESLVGLEFGIKGTNDDGSLVLDFTTFYQERNDVQYKNSIVEGQSFVDVYDNAADGKNYGIEVSINYMLSDNVDVFTNIGYLKTEINGITRRDGDVTETINEREQAHAPSYHINAGLNWRVADNLNWLIEFDAKDEFFYSFSHDQQSDNIFIAHTSLDYQIENWQVSLYARNLFDKQYANRGFYFGNDPRDEYEGHLYEQFGEPRRVGINFKYQY</sequence>
<keyword evidence="4" id="KW-0410">Iron transport</keyword>
<evidence type="ECO:0000256" key="5">
    <source>
        <dbReference type="ARBA" id="ARBA00022692"/>
    </source>
</evidence>
<feature type="signal peptide" evidence="12">
    <location>
        <begin position="1"/>
        <end position="23"/>
    </location>
</feature>
<dbReference type="PANTHER" id="PTHR32552">
    <property type="entry name" value="FERRICHROME IRON RECEPTOR-RELATED"/>
    <property type="match status" value="1"/>
</dbReference>
<name>K6XDX4_9ALTE</name>
<evidence type="ECO:0000313" key="15">
    <source>
        <dbReference type="EMBL" id="GAC18814.1"/>
    </source>
</evidence>
<dbReference type="InterPro" id="IPR012910">
    <property type="entry name" value="Plug_dom"/>
</dbReference>
<keyword evidence="2 11" id="KW-0813">Transport</keyword>
<feature type="domain" description="TonB-dependent receptor plug" evidence="13">
    <location>
        <begin position="53"/>
        <end position="159"/>
    </location>
</feature>
<dbReference type="InterPro" id="IPR036942">
    <property type="entry name" value="Beta-barrel_TonB_sf"/>
</dbReference>
<dbReference type="Pfam" id="PF14905">
    <property type="entry name" value="OMP_b-brl_3"/>
    <property type="match status" value="1"/>
</dbReference>
<comment type="caution">
    <text evidence="15">The sequence shown here is derived from an EMBL/GenBank/DDBJ whole genome shotgun (WGS) entry which is preliminary data.</text>
</comment>
<evidence type="ECO:0000256" key="12">
    <source>
        <dbReference type="SAM" id="SignalP"/>
    </source>
</evidence>
<keyword evidence="6" id="KW-0408">Iron</keyword>
<gene>
    <name evidence="15" type="ORF">GARC_1846</name>
</gene>
<dbReference type="RefSeq" id="WP_007618998.1">
    <property type="nucleotide sequence ID" value="NZ_BAEO01000024.1"/>
</dbReference>
<dbReference type="Gene3D" id="2.40.170.20">
    <property type="entry name" value="TonB-dependent receptor, beta-barrel domain"/>
    <property type="match status" value="1"/>
</dbReference>
<dbReference type="Proteomes" id="UP000006327">
    <property type="component" value="Unassembled WGS sequence"/>
</dbReference>
<evidence type="ECO:0000256" key="11">
    <source>
        <dbReference type="PROSITE-ProRule" id="PRU01360"/>
    </source>
</evidence>
<organism evidence="15 16">
    <name type="scientific">Paraglaciecola arctica BSs20135</name>
    <dbReference type="NCBI Taxonomy" id="493475"/>
    <lineage>
        <taxon>Bacteria</taxon>
        <taxon>Pseudomonadati</taxon>
        <taxon>Pseudomonadota</taxon>
        <taxon>Gammaproteobacteria</taxon>
        <taxon>Alteromonadales</taxon>
        <taxon>Alteromonadaceae</taxon>
        <taxon>Paraglaciecola</taxon>
    </lineage>
</organism>
<dbReference type="OrthoDB" id="127311at2"/>
<evidence type="ECO:0000256" key="3">
    <source>
        <dbReference type="ARBA" id="ARBA00022452"/>
    </source>
</evidence>
<evidence type="ECO:0000256" key="2">
    <source>
        <dbReference type="ARBA" id="ARBA00022448"/>
    </source>
</evidence>
<dbReference type="Pfam" id="PF07715">
    <property type="entry name" value="Plug"/>
    <property type="match status" value="1"/>
</dbReference>
<proteinExistence type="inferred from homology"/>
<evidence type="ECO:0000256" key="10">
    <source>
        <dbReference type="ARBA" id="ARBA00023237"/>
    </source>
</evidence>
<protein>
    <recommendedName>
        <fullName evidence="17">TonB-dependent receptor</fullName>
    </recommendedName>
</protein>
<evidence type="ECO:0000256" key="9">
    <source>
        <dbReference type="ARBA" id="ARBA00023136"/>
    </source>
</evidence>
<dbReference type="InterPro" id="IPR041700">
    <property type="entry name" value="OMP_b-brl_3"/>
</dbReference>
<evidence type="ECO:0000256" key="6">
    <source>
        <dbReference type="ARBA" id="ARBA00023004"/>
    </source>
</evidence>
<keyword evidence="10 11" id="KW-0998">Cell outer membrane</keyword>
<keyword evidence="9 11" id="KW-0472">Membrane</keyword>
<comment type="similarity">
    <text evidence="11">Belongs to the TonB-dependent receptor family.</text>
</comment>
<keyword evidence="3 11" id="KW-1134">Transmembrane beta strand</keyword>
<evidence type="ECO:0000256" key="4">
    <source>
        <dbReference type="ARBA" id="ARBA00022496"/>
    </source>
</evidence>
<feature type="domain" description="Outer membrane protein beta-barrel" evidence="14">
    <location>
        <begin position="514"/>
        <end position="686"/>
    </location>
</feature>
<keyword evidence="7" id="KW-0406">Ion transport</keyword>
<dbReference type="EMBL" id="BAEO01000024">
    <property type="protein sequence ID" value="GAC18814.1"/>
    <property type="molecule type" value="Genomic_DNA"/>
</dbReference>
<evidence type="ECO:0008006" key="17">
    <source>
        <dbReference type="Google" id="ProtNLM"/>
    </source>
</evidence>
<evidence type="ECO:0000256" key="1">
    <source>
        <dbReference type="ARBA" id="ARBA00004571"/>
    </source>
</evidence>
<dbReference type="GO" id="GO:0006826">
    <property type="term" value="P:iron ion transport"/>
    <property type="evidence" value="ECO:0007669"/>
    <property type="project" value="UniProtKB-KW"/>
</dbReference>
<feature type="chain" id="PRO_5003899177" description="TonB-dependent receptor" evidence="12">
    <location>
        <begin position="24"/>
        <end position="707"/>
    </location>
</feature>
<dbReference type="SUPFAM" id="SSF56935">
    <property type="entry name" value="Porins"/>
    <property type="match status" value="1"/>
</dbReference>
<dbReference type="AlphaFoldDB" id="K6XDX4"/>
<keyword evidence="16" id="KW-1185">Reference proteome</keyword>
<dbReference type="InterPro" id="IPR039426">
    <property type="entry name" value="TonB-dep_rcpt-like"/>
</dbReference>
<dbReference type="PANTHER" id="PTHR32552:SF81">
    <property type="entry name" value="TONB-DEPENDENT OUTER MEMBRANE RECEPTOR"/>
    <property type="match status" value="1"/>
</dbReference>